<protein>
    <recommendedName>
        <fullName evidence="4">Lipoprotein</fullName>
    </recommendedName>
</protein>
<gene>
    <name evidence="2" type="ORF">HMPREF9193_00174</name>
</gene>
<keyword evidence="3" id="KW-1185">Reference proteome</keyword>
<sequence length="144" mass="15631">MKKLLFHFMCAVCIAAVMIVAGCAAGDDVGDVPVPQLFGSYWGTVNVLGSHNMCLVIRQNSVSIHSDIMGRTYPNIKYTNNGDGTWLVSCYNAADNKRLAIPRLTAEVNLTANPVFCKPKITAMSFASFSDCPKGIDYDGRFAN</sequence>
<reference evidence="2 3" key="1">
    <citation type="submission" date="2013-08" db="EMBL/GenBank/DDBJ databases">
        <authorList>
            <person name="Weinstock G."/>
            <person name="Sodergren E."/>
            <person name="Wylie T."/>
            <person name="Fulton L."/>
            <person name="Fulton R."/>
            <person name="Fronick C."/>
            <person name="O'Laughlin M."/>
            <person name="Godfrey J."/>
            <person name="Miner T."/>
            <person name="Herter B."/>
            <person name="Appelbaum E."/>
            <person name="Cordes M."/>
            <person name="Lek S."/>
            <person name="Wollam A."/>
            <person name="Pepin K.H."/>
            <person name="Palsikar V.B."/>
            <person name="Mitreva M."/>
            <person name="Wilson R.K."/>
        </authorList>
    </citation>
    <scope>NUCLEOTIDE SEQUENCE [LARGE SCALE GENOMIC DNA]</scope>
    <source>
        <strain evidence="2 3">ATCC 700332</strain>
    </source>
</reference>
<dbReference type="RefSeq" id="WP_021686579.1">
    <property type="nucleotide sequence ID" value="NZ_KI260561.1"/>
</dbReference>
<name>A0ABN0P125_TRELE</name>
<feature type="chain" id="PRO_5045080061" description="Lipoprotein" evidence="1">
    <location>
        <begin position="26"/>
        <end position="144"/>
    </location>
</feature>
<dbReference type="PROSITE" id="PS51257">
    <property type="entry name" value="PROKAR_LIPOPROTEIN"/>
    <property type="match status" value="1"/>
</dbReference>
<feature type="signal peptide" evidence="1">
    <location>
        <begin position="1"/>
        <end position="25"/>
    </location>
</feature>
<accession>A0ABN0P125</accession>
<dbReference type="EMBL" id="AWVH01000005">
    <property type="protein sequence ID" value="ERJ94205.1"/>
    <property type="molecule type" value="Genomic_DNA"/>
</dbReference>
<keyword evidence="1" id="KW-0732">Signal</keyword>
<evidence type="ECO:0000313" key="3">
    <source>
        <dbReference type="Proteomes" id="UP000016649"/>
    </source>
</evidence>
<organism evidence="2 3">
    <name type="scientific">Treponema lecithinolyticum ATCC 700332</name>
    <dbReference type="NCBI Taxonomy" id="1321815"/>
    <lineage>
        <taxon>Bacteria</taxon>
        <taxon>Pseudomonadati</taxon>
        <taxon>Spirochaetota</taxon>
        <taxon>Spirochaetia</taxon>
        <taxon>Spirochaetales</taxon>
        <taxon>Treponemataceae</taxon>
        <taxon>Treponema</taxon>
    </lineage>
</organism>
<dbReference type="Proteomes" id="UP000016649">
    <property type="component" value="Unassembled WGS sequence"/>
</dbReference>
<proteinExistence type="predicted"/>
<evidence type="ECO:0000256" key="1">
    <source>
        <dbReference type="SAM" id="SignalP"/>
    </source>
</evidence>
<comment type="caution">
    <text evidence="2">The sequence shown here is derived from an EMBL/GenBank/DDBJ whole genome shotgun (WGS) entry which is preliminary data.</text>
</comment>
<evidence type="ECO:0000313" key="2">
    <source>
        <dbReference type="EMBL" id="ERJ94205.1"/>
    </source>
</evidence>
<evidence type="ECO:0008006" key="4">
    <source>
        <dbReference type="Google" id="ProtNLM"/>
    </source>
</evidence>